<sequence>MSGHSRPTRKRTGANANNRFNGKTALHRAFSLPIASPQDSEDRDVDNSVGSRCRFRVFYERVDDPDLSEDIHATVRQDNALLIILSLLLNGADPEAEDDEKRTPVWYAKRNGWLDLDLPKAAAIRDMIECRRKVDGFGKLECSPGPSSKVTVPGISNDDDDDDDDDDDNNG</sequence>
<dbReference type="InterPro" id="IPR036770">
    <property type="entry name" value="Ankyrin_rpt-contain_sf"/>
</dbReference>
<feature type="region of interest" description="Disordered" evidence="1">
    <location>
        <begin position="1"/>
        <end position="20"/>
    </location>
</feature>
<dbReference type="SUPFAM" id="SSF48403">
    <property type="entry name" value="Ankyrin repeat"/>
    <property type="match status" value="1"/>
</dbReference>
<reference evidence="2" key="1">
    <citation type="journal article" date="2020" name="Phytopathology">
        <title>Genome Sequence Resources of Colletotrichum truncatum, C. plurivorum, C. musicola, and C. sojae: Four Species Pathogenic to Soybean (Glycine max).</title>
        <authorList>
            <person name="Rogerio F."/>
            <person name="Boufleur T.R."/>
            <person name="Ciampi-Guillardi M."/>
            <person name="Sukno S.A."/>
            <person name="Thon M.R."/>
            <person name="Massola Junior N.S."/>
            <person name="Baroncelli R."/>
        </authorList>
    </citation>
    <scope>NUCLEOTIDE SEQUENCE</scope>
    <source>
        <strain evidence="2">LFN0074</strain>
    </source>
</reference>
<evidence type="ECO:0000313" key="3">
    <source>
        <dbReference type="Proteomes" id="UP000639643"/>
    </source>
</evidence>
<accession>A0A8H6JKD6</accession>
<comment type="caution">
    <text evidence="2">The sequence shown here is derived from an EMBL/GenBank/DDBJ whole genome shotgun (WGS) entry which is preliminary data.</text>
</comment>
<feature type="compositionally biased region" description="Acidic residues" evidence="1">
    <location>
        <begin position="157"/>
        <end position="171"/>
    </location>
</feature>
<evidence type="ECO:0008006" key="4">
    <source>
        <dbReference type="Google" id="ProtNLM"/>
    </source>
</evidence>
<name>A0A8H6JKD6_9PEZI</name>
<dbReference type="AlphaFoldDB" id="A0A8H6JKD6"/>
<proteinExistence type="predicted"/>
<dbReference type="EMBL" id="WIGM01000719">
    <property type="protein sequence ID" value="KAF6814752.1"/>
    <property type="molecule type" value="Genomic_DNA"/>
</dbReference>
<feature type="region of interest" description="Disordered" evidence="1">
    <location>
        <begin position="137"/>
        <end position="171"/>
    </location>
</feature>
<organism evidence="2 3">
    <name type="scientific">Colletotrichum musicola</name>
    <dbReference type="NCBI Taxonomy" id="2175873"/>
    <lineage>
        <taxon>Eukaryota</taxon>
        <taxon>Fungi</taxon>
        <taxon>Dikarya</taxon>
        <taxon>Ascomycota</taxon>
        <taxon>Pezizomycotina</taxon>
        <taxon>Sordariomycetes</taxon>
        <taxon>Hypocreomycetidae</taxon>
        <taxon>Glomerellales</taxon>
        <taxon>Glomerellaceae</taxon>
        <taxon>Colletotrichum</taxon>
        <taxon>Colletotrichum orchidearum species complex</taxon>
    </lineage>
</organism>
<dbReference type="Gene3D" id="1.25.40.20">
    <property type="entry name" value="Ankyrin repeat-containing domain"/>
    <property type="match status" value="1"/>
</dbReference>
<evidence type="ECO:0000256" key="1">
    <source>
        <dbReference type="SAM" id="MobiDB-lite"/>
    </source>
</evidence>
<feature type="compositionally biased region" description="Basic residues" evidence="1">
    <location>
        <begin position="1"/>
        <end position="12"/>
    </location>
</feature>
<gene>
    <name evidence="2" type="ORF">CMUS01_12579</name>
</gene>
<keyword evidence="3" id="KW-1185">Reference proteome</keyword>
<evidence type="ECO:0000313" key="2">
    <source>
        <dbReference type="EMBL" id="KAF6814752.1"/>
    </source>
</evidence>
<protein>
    <recommendedName>
        <fullName evidence="4">Ankyrin repeat protein</fullName>
    </recommendedName>
</protein>
<dbReference type="Proteomes" id="UP000639643">
    <property type="component" value="Unassembled WGS sequence"/>
</dbReference>